<reference evidence="2" key="2">
    <citation type="submission" date="2025-08" db="UniProtKB">
        <authorList>
            <consortium name="RefSeq"/>
        </authorList>
    </citation>
    <scope>IDENTIFICATION</scope>
    <source>
        <tissue evidence="2">Leaf</tissue>
    </source>
</reference>
<dbReference type="RefSeq" id="XP_075097902.1">
    <property type="nucleotide sequence ID" value="XM_075241801.1"/>
</dbReference>
<organism evidence="1 2">
    <name type="scientific">Nicotiana tabacum</name>
    <name type="common">Common tobacco</name>
    <dbReference type="NCBI Taxonomy" id="4097"/>
    <lineage>
        <taxon>Eukaryota</taxon>
        <taxon>Viridiplantae</taxon>
        <taxon>Streptophyta</taxon>
        <taxon>Embryophyta</taxon>
        <taxon>Tracheophyta</taxon>
        <taxon>Spermatophyta</taxon>
        <taxon>Magnoliopsida</taxon>
        <taxon>eudicotyledons</taxon>
        <taxon>Gunneridae</taxon>
        <taxon>Pentapetalae</taxon>
        <taxon>asterids</taxon>
        <taxon>lamiids</taxon>
        <taxon>Solanales</taxon>
        <taxon>Solanaceae</taxon>
        <taxon>Nicotianoideae</taxon>
        <taxon>Nicotianeae</taxon>
        <taxon>Nicotiana</taxon>
    </lineage>
</organism>
<keyword evidence="1" id="KW-1185">Reference proteome</keyword>
<name>A0AC58TL05_TOBAC</name>
<evidence type="ECO:0000313" key="1">
    <source>
        <dbReference type="Proteomes" id="UP000790787"/>
    </source>
</evidence>
<sequence>MIELLLQYVDVFAWSYDDMPGLSPEFVSHRLPTDPTRPSVKQKPRKFKPDLCFKIKEKVTKQIEANVVRVTNYPSWLENIVPVTKKDEKIRICVEYQDLNKASPKDDFPLPNIHILIDNCAKHELQTFMDCFADTIKS</sequence>
<reference evidence="1" key="1">
    <citation type="journal article" date="2014" name="Nat. Commun.">
        <title>The tobacco genome sequence and its comparison with those of tomato and potato.</title>
        <authorList>
            <person name="Sierro N."/>
            <person name="Battey J.N."/>
            <person name="Ouadi S."/>
            <person name="Bakaher N."/>
            <person name="Bovet L."/>
            <person name="Willig A."/>
            <person name="Goepfert S."/>
            <person name="Peitsch M.C."/>
            <person name="Ivanov N.V."/>
        </authorList>
    </citation>
    <scope>NUCLEOTIDE SEQUENCE [LARGE SCALE GENOMIC DNA]</scope>
</reference>
<protein>
    <submittedName>
        <fullName evidence="2">Uncharacterized protein LOC142175222</fullName>
    </submittedName>
</protein>
<proteinExistence type="predicted"/>
<accession>A0AC58TL05</accession>
<evidence type="ECO:0000313" key="2">
    <source>
        <dbReference type="RefSeq" id="XP_075097902.1"/>
    </source>
</evidence>
<dbReference type="Proteomes" id="UP000790787">
    <property type="component" value="Chromosome 21"/>
</dbReference>
<gene>
    <name evidence="2" type="primary">LOC142175222</name>
</gene>